<name>A0AAV7L158_PLEWA</name>
<evidence type="ECO:0000313" key="1">
    <source>
        <dbReference type="EMBL" id="KAJ1085275.1"/>
    </source>
</evidence>
<reference evidence="1" key="1">
    <citation type="journal article" date="2022" name="bioRxiv">
        <title>Sequencing and chromosome-scale assembly of the giantPleurodeles waltlgenome.</title>
        <authorList>
            <person name="Brown T."/>
            <person name="Elewa A."/>
            <person name="Iarovenko S."/>
            <person name="Subramanian E."/>
            <person name="Araus A.J."/>
            <person name="Petzold A."/>
            <person name="Susuki M."/>
            <person name="Suzuki K.-i.T."/>
            <person name="Hayashi T."/>
            <person name="Toyoda A."/>
            <person name="Oliveira C."/>
            <person name="Osipova E."/>
            <person name="Leigh N.D."/>
            <person name="Simon A."/>
            <person name="Yun M.H."/>
        </authorList>
    </citation>
    <scope>NUCLEOTIDE SEQUENCE</scope>
    <source>
        <strain evidence="1">20211129_DDA</strain>
        <tissue evidence="1">Liver</tissue>
    </source>
</reference>
<dbReference type="EMBL" id="JANPWB010000016">
    <property type="protein sequence ID" value="KAJ1085275.1"/>
    <property type="molecule type" value="Genomic_DNA"/>
</dbReference>
<protein>
    <submittedName>
        <fullName evidence="1">Uncharacterized protein</fullName>
    </submittedName>
</protein>
<gene>
    <name evidence="1" type="ORF">NDU88_005408</name>
</gene>
<organism evidence="1 2">
    <name type="scientific">Pleurodeles waltl</name>
    <name type="common">Iberian ribbed newt</name>
    <dbReference type="NCBI Taxonomy" id="8319"/>
    <lineage>
        <taxon>Eukaryota</taxon>
        <taxon>Metazoa</taxon>
        <taxon>Chordata</taxon>
        <taxon>Craniata</taxon>
        <taxon>Vertebrata</taxon>
        <taxon>Euteleostomi</taxon>
        <taxon>Amphibia</taxon>
        <taxon>Batrachia</taxon>
        <taxon>Caudata</taxon>
        <taxon>Salamandroidea</taxon>
        <taxon>Salamandridae</taxon>
        <taxon>Pleurodelinae</taxon>
        <taxon>Pleurodeles</taxon>
    </lineage>
</organism>
<keyword evidence="2" id="KW-1185">Reference proteome</keyword>
<sequence length="138" mass="14575">MFRYPGTVTVLQVVPLQVGYRCRCFHAAVSRALTGPQVPLFVLQLLCANTSGLICHQSAEPAVLPPGPAPPAAGRARALLCITVLILPARAACAINPALPRYVPARGLLALEVLWASRGIQNTKKVKGFSIRPPACAS</sequence>
<proteinExistence type="predicted"/>
<evidence type="ECO:0000313" key="2">
    <source>
        <dbReference type="Proteomes" id="UP001066276"/>
    </source>
</evidence>
<dbReference type="Proteomes" id="UP001066276">
    <property type="component" value="Chromosome 12"/>
</dbReference>
<comment type="caution">
    <text evidence="1">The sequence shown here is derived from an EMBL/GenBank/DDBJ whole genome shotgun (WGS) entry which is preliminary data.</text>
</comment>
<accession>A0AAV7L158</accession>
<dbReference type="AlphaFoldDB" id="A0AAV7L158"/>